<proteinExistence type="predicted"/>
<gene>
    <name evidence="1" type="ORF">SE17_04380</name>
</gene>
<comment type="caution">
    <text evidence="1">The sequence shown here is derived from an EMBL/GenBank/DDBJ whole genome shotgun (WGS) entry which is preliminary data.</text>
</comment>
<protein>
    <submittedName>
        <fullName evidence="1">Uncharacterized protein</fullName>
    </submittedName>
</protein>
<dbReference type="Proteomes" id="UP000050509">
    <property type="component" value="Unassembled WGS sequence"/>
</dbReference>
<accession>A0A0P9DW86</accession>
<dbReference type="EMBL" id="LJCR01000072">
    <property type="protein sequence ID" value="KPV54338.1"/>
    <property type="molecule type" value="Genomic_DNA"/>
</dbReference>
<organism evidence="1 2">
    <name type="scientific">Kouleothrix aurantiaca</name>
    <dbReference type="NCBI Taxonomy" id="186479"/>
    <lineage>
        <taxon>Bacteria</taxon>
        <taxon>Bacillati</taxon>
        <taxon>Chloroflexota</taxon>
        <taxon>Chloroflexia</taxon>
        <taxon>Chloroflexales</taxon>
        <taxon>Roseiflexineae</taxon>
        <taxon>Roseiflexaceae</taxon>
        <taxon>Kouleothrix</taxon>
    </lineage>
</organism>
<evidence type="ECO:0000313" key="2">
    <source>
        <dbReference type="Proteomes" id="UP000050509"/>
    </source>
</evidence>
<reference evidence="1 2" key="1">
    <citation type="submission" date="2015-09" db="EMBL/GenBank/DDBJ databases">
        <title>Draft genome sequence of Kouleothrix aurantiaca JCM 19913.</title>
        <authorList>
            <person name="Hemp J."/>
        </authorList>
    </citation>
    <scope>NUCLEOTIDE SEQUENCE [LARGE SCALE GENOMIC DNA]</scope>
    <source>
        <strain evidence="1 2">COM-B</strain>
    </source>
</reference>
<keyword evidence="2" id="KW-1185">Reference proteome</keyword>
<evidence type="ECO:0000313" key="1">
    <source>
        <dbReference type="EMBL" id="KPV54338.1"/>
    </source>
</evidence>
<sequence length="202" mass="21818">MDLAETLRRWRLEHDGLDGEIRRAEAVESSPDLRQHQAVQARDRARRDQLAFYLAVAERLKAGQEPSTGFLLVTGVDGIGSPAVAVVRADAVEDAGIGVTITGYLDVRPPWKPAIDTADWVGDDDRRVVYGWCIHGNTAPGWQPPAALLAYGRLIWANAVAANHFTNRFVLLTNAPLGARALLAEAGADIIDVTPDPTGAVH</sequence>
<dbReference type="AlphaFoldDB" id="A0A0P9DW86"/>
<name>A0A0P9DW86_9CHLR</name>